<dbReference type="AlphaFoldDB" id="A0A4U6V8U7"/>
<accession>A0A4U6V8U7</accession>
<reference evidence="2" key="1">
    <citation type="submission" date="2019-03" db="EMBL/GenBank/DDBJ databases">
        <title>WGS assembly of Setaria viridis.</title>
        <authorList>
            <person name="Huang P."/>
            <person name="Jenkins J."/>
            <person name="Grimwood J."/>
            <person name="Barry K."/>
            <person name="Healey A."/>
            <person name="Mamidi S."/>
            <person name="Sreedasyam A."/>
            <person name="Shu S."/>
            <person name="Feldman M."/>
            <person name="Wu J."/>
            <person name="Yu Y."/>
            <person name="Chen C."/>
            <person name="Johnson J."/>
            <person name="Rokhsar D."/>
            <person name="Baxter I."/>
            <person name="Schmutz J."/>
            <person name="Brutnell T."/>
            <person name="Kellogg E."/>
        </authorList>
    </citation>
    <scope>NUCLEOTIDE SEQUENCE [LARGE SCALE GENOMIC DNA]</scope>
</reference>
<proteinExistence type="predicted"/>
<evidence type="ECO:0000256" key="1">
    <source>
        <dbReference type="SAM" id="SignalP"/>
    </source>
</evidence>
<gene>
    <name evidence="2" type="ORF">SEVIR_3G072550v2</name>
</gene>
<dbReference type="Gramene" id="TKW24785">
    <property type="protein sequence ID" value="TKW24785"/>
    <property type="gene ID" value="SEVIR_3G072550v2"/>
</dbReference>
<evidence type="ECO:0000313" key="2">
    <source>
        <dbReference type="EMBL" id="TKW24785.1"/>
    </source>
</evidence>
<sequence>MDMLFLIFCHCLALYFHPSADDVDISGCIYTLALENVTNFFYTSDR</sequence>
<name>A0A4U6V8U7_SETVI</name>
<keyword evidence="1" id="KW-0732">Signal</keyword>
<evidence type="ECO:0000313" key="3">
    <source>
        <dbReference type="Proteomes" id="UP000298652"/>
    </source>
</evidence>
<keyword evidence="3" id="KW-1185">Reference proteome</keyword>
<feature type="chain" id="PRO_5020590185" evidence="1">
    <location>
        <begin position="21"/>
        <end position="46"/>
    </location>
</feature>
<protein>
    <submittedName>
        <fullName evidence="2">Uncharacterized protein</fullName>
    </submittedName>
</protein>
<dbReference type="EMBL" id="CM016554">
    <property type="protein sequence ID" value="TKW24785.1"/>
    <property type="molecule type" value="Genomic_DNA"/>
</dbReference>
<dbReference type="Proteomes" id="UP000298652">
    <property type="component" value="Chromosome 3"/>
</dbReference>
<feature type="signal peptide" evidence="1">
    <location>
        <begin position="1"/>
        <end position="20"/>
    </location>
</feature>
<organism evidence="2 3">
    <name type="scientific">Setaria viridis</name>
    <name type="common">Green bristlegrass</name>
    <name type="synonym">Setaria italica subsp. viridis</name>
    <dbReference type="NCBI Taxonomy" id="4556"/>
    <lineage>
        <taxon>Eukaryota</taxon>
        <taxon>Viridiplantae</taxon>
        <taxon>Streptophyta</taxon>
        <taxon>Embryophyta</taxon>
        <taxon>Tracheophyta</taxon>
        <taxon>Spermatophyta</taxon>
        <taxon>Magnoliopsida</taxon>
        <taxon>Liliopsida</taxon>
        <taxon>Poales</taxon>
        <taxon>Poaceae</taxon>
        <taxon>PACMAD clade</taxon>
        <taxon>Panicoideae</taxon>
        <taxon>Panicodae</taxon>
        <taxon>Paniceae</taxon>
        <taxon>Cenchrinae</taxon>
        <taxon>Setaria</taxon>
    </lineage>
</organism>